<feature type="chain" id="PRO_5034223294" description="RmlC-like cupin" evidence="1">
    <location>
        <begin position="19"/>
        <end position="370"/>
    </location>
</feature>
<accession>A0A8H3V2D3</accession>
<evidence type="ECO:0000256" key="1">
    <source>
        <dbReference type="SAM" id="SignalP"/>
    </source>
</evidence>
<sequence>MLYNLFLASAAIIGFTKAAPYGQSSSLKSSIWVTEVPTFVRPYAIPHLLAGGCVVGQQIYRFPVTGASSDNAFSLIQTNAPGSTELGVLPHFHELHYETFFNVRGRFQLWTKKNGAENTRVFLPGDFGAVPQEAIHTFQILDPDTEMMGVIQPGGFEALFYALSSANYSSSTFSPYDPTSNSTGSPPASVLSSLQSFDVYAQLDYSPRTDTVDGTAPSNTTWHTGANSLASDATTPYYVAKDYGPKFLYSGAGGYAVIQPVITGTQTGGNFTISQITIQSTPSNGTVEEQSFPGHAAFEVLEGQLKVELEGETIGLLTGDVVFIPGGTSYKFWSDVADTKVYHVSAGVKGLDAKLIKGGKSWAYPVWPTS</sequence>
<dbReference type="CDD" id="cd20281">
    <property type="entry name" value="cupin_QDO_C"/>
    <property type="match status" value="1"/>
</dbReference>
<dbReference type="InterPro" id="IPR011051">
    <property type="entry name" value="RmlC_Cupin_sf"/>
</dbReference>
<dbReference type="AlphaFoldDB" id="A0A8H3V2D3"/>
<gene>
    <name evidence="2" type="ORF">EG328_012028</name>
</gene>
<evidence type="ECO:0000313" key="3">
    <source>
        <dbReference type="Proteomes" id="UP000447873"/>
    </source>
</evidence>
<dbReference type="PANTHER" id="PTHR43346">
    <property type="entry name" value="LIGAND BINDING DOMAIN PROTEIN, PUTATIVE (AFU_ORTHOLOGUE AFUA_6G14370)-RELATED"/>
    <property type="match status" value="1"/>
</dbReference>
<dbReference type="InterPro" id="IPR052538">
    <property type="entry name" value="Flavonoid_dioxygenase-like"/>
</dbReference>
<evidence type="ECO:0000313" key="2">
    <source>
        <dbReference type="EMBL" id="KAE9980780.1"/>
    </source>
</evidence>
<keyword evidence="1" id="KW-0732">Signal</keyword>
<organism evidence="2 3">
    <name type="scientific">Venturia inaequalis</name>
    <name type="common">Apple scab fungus</name>
    <dbReference type="NCBI Taxonomy" id="5025"/>
    <lineage>
        <taxon>Eukaryota</taxon>
        <taxon>Fungi</taxon>
        <taxon>Dikarya</taxon>
        <taxon>Ascomycota</taxon>
        <taxon>Pezizomycotina</taxon>
        <taxon>Dothideomycetes</taxon>
        <taxon>Pleosporomycetidae</taxon>
        <taxon>Venturiales</taxon>
        <taxon>Venturiaceae</taxon>
        <taxon>Venturia</taxon>
    </lineage>
</organism>
<comment type="caution">
    <text evidence="2">The sequence shown here is derived from an EMBL/GenBank/DDBJ whole genome shotgun (WGS) entry which is preliminary data.</text>
</comment>
<dbReference type="PANTHER" id="PTHR43346:SF1">
    <property type="entry name" value="QUERCETIN 2,3-DIOXYGENASE-RELATED"/>
    <property type="match status" value="1"/>
</dbReference>
<dbReference type="InterPro" id="IPR014710">
    <property type="entry name" value="RmlC-like_jellyroll"/>
</dbReference>
<proteinExistence type="predicted"/>
<dbReference type="Proteomes" id="UP000447873">
    <property type="component" value="Unassembled WGS sequence"/>
</dbReference>
<name>A0A8H3V2D3_VENIN</name>
<evidence type="ECO:0008006" key="4">
    <source>
        <dbReference type="Google" id="ProtNLM"/>
    </source>
</evidence>
<dbReference type="Gene3D" id="2.60.120.10">
    <property type="entry name" value="Jelly Rolls"/>
    <property type="match status" value="2"/>
</dbReference>
<dbReference type="CDD" id="cd02215">
    <property type="entry name" value="cupin_QDO_N_C"/>
    <property type="match status" value="1"/>
</dbReference>
<dbReference type="EMBL" id="WNWS01000098">
    <property type="protein sequence ID" value="KAE9980780.1"/>
    <property type="molecule type" value="Genomic_DNA"/>
</dbReference>
<reference evidence="2 3" key="1">
    <citation type="submission" date="2018-12" db="EMBL/GenBank/DDBJ databases">
        <title>Venturia inaequalis Genome Resource.</title>
        <authorList>
            <person name="Lichtner F.J."/>
        </authorList>
    </citation>
    <scope>NUCLEOTIDE SEQUENCE [LARGE SCALE GENOMIC DNA]</scope>
    <source>
        <strain evidence="2 3">120213</strain>
    </source>
</reference>
<feature type="signal peptide" evidence="1">
    <location>
        <begin position="1"/>
        <end position="18"/>
    </location>
</feature>
<protein>
    <recommendedName>
        <fullName evidence="4">RmlC-like cupin</fullName>
    </recommendedName>
</protein>
<dbReference type="SUPFAM" id="SSF51182">
    <property type="entry name" value="RmlC-like cupins"/>
    <property type="match status" value="1"/>
</dbReference>